<dbReference type="PANTHER" id="PTHR43863:SF2">
    <property type="entry name" value="MALTASE-GLUCOAMYLASE"/>
    <property type="match status" value="1"/>
</dbReference>
<dbReference type="RefSeq" id="WP_075762072.1">
    <property type="nucleotide sequence ID" value="NZ_MJIL01000044.1"/>
</dbReference>
<dbReference type="InterPro" id="IPR048395">
    <property type="entry name" value="Glyco_hydro_31_C"/>
</dbReference>
<evidence type="ECO:0000256" key="3">
    <source>
        <dbReference type="SAM" id="SignalP"/>
    </source>
</evidence>
<dbReference type="Pfam" id="PF21365">
    <property type="entry name" value="Glyco_hydro_31_3rd"/>
    <property type="match status" value="1"/>
</dbReference>
<dbReference type="PROSITE" id="PS51257">
    <property type="entry name" value="PROKAR_LIPOPROTEIN"/>
    <property type="match status" value="1"/>
</dbReference>
<dbReference type="InterPro" id="IPR033403">
    <property type="entry name" value="DUF5110"/>
</dbReference>
<feature type="domain" description="DUF5110" evidence="5">
    <location>
        <begin position="772"/>
        <end position="837"/>
    </location>
</feature>
<reference evidence="7 8" key="1">
    <citation type="submission" date="2016-09" db="EMBL/GenBank/DDBJ databases">
        <title>Photobacterium proteolyticum sp. nov. a protease producing bacterium isolated from ocean sediments of Laizhou Bay.</title>
        <authorList>
            <person name="Li Y."/>
        </authorList>
    </citation>
    <scope>NUCLEOTIDE SEQUENCE [LARGE SCALE GENOMIC DNA]</scope>
    <source>
        <strain evidence="7 8">13-12</strain>
    </source>
</reference>
<keyword evidence="2" id="KW-0326">Glycosidase</keyword>
<dbReference type="EMBL" id="MJIL01000044">
    <property type="protein sequence ID" value="OLQ81134.1"/>
    <property type="molecule type" value="Genomic_DNA"/>
</dbReference>
<dbReference type="Gene3D" id="3.20.20.80">
    <property type="entry name" value="Glycosidases"/>
    <property type="match status" value="1"/>
</dbReference>
<evidence type="ECO:0000313" key="8">
    <source>
        <dbReference type="Proteomes" id="UP000186905"/>
    </source>
</evidence>
<keyword evidence="2 7" id="KW-0378">Hydrolase</keyword>
<organism evidence="7 8">
    <name type="scientific">Photobacterium proteolyticum</name>
    <dbReference type="NCBI Taxonomy" id="1903952"/>
    <lineage>
        <taxon>Bacteria</taxon>
        <taxon>Pseudomonadati</taxon>
        <taxon>Pseudomonadota</taxon>
        <taxon>Gammaproteobacteria</taxon>
        <taxon>Vibrionales</taxon>
        <taxon>Vibrionaceae</taxon>
        <taxon>Photobacterium</taxon>
    </lineage>
</organism>
<dbReference type="GO" id="GO:0004553">
    <property type="term" value="F:hydrolase activity, hydrolyzing O-glycosyl compounds"/>
    <property type="evidence" value="ECO:0007669"/>
    <property type="project" value="InterPro"/>
</dbReference>
<dbReference type="CDD" id="cd06598">
    <property type="entry name" value="GH31_transferase_CtsZ"/>
    <property type="match status" value="1"/>
</dbReference>
<evidence type="ECO:0000256" key="2">
    <source>
        <dbReference type="RuleBase" id="RU361185"/>
    </source>
</evidence>
<dbReference type="Gene3D" id="2.60.40.1180">
    <property type="entry name" value="Golgi alpha-mannosidase II"/>
    <property type="match status" value="2"/>
</dbReference>
<dbReference type="SUPFAM" id="SSF51011">
    <property type="entry name" value="Glycosyl hydrolase domain"/>
    <property type="match status" value="1"/>
</dbReference>
<comment type="similarity">
    <text evidence="1 2">Belongs to the glycosyl hydrolase 31 family.</text>
</comment>
<name>A0A1Q9H0S5_9GAMM</name>
<feature type="domain" description="Glycosyl hydrolase family 31 C-terminal" evidence="6">
    <location>
        <begin position="662"/>
        <end position="752"/>
    </location>
</feature>
<keyword evidence="8" id="KW-1185">Reference proteome</keyword>
<evidence type="ECO:0000259" key="5">
    <source>
        <dbReference type="Pfam" id="PF17137"/>
    </source>
</evidence>
<dbReference type="InterPro" id="IPR017853">
    <property type="entry name" value="GH"/>
</dbReference>
<feature type="domain" description="Glycoside hydrolase family 31 TIM barrel" evidence="4">
    <location>
        <begin position="310"/>
        <end position="653"/>
    </location>
</feature>
<gene>
    <name evidence="7" type="ORF">BIT28_07870</name>
</gene>
<sequence>MTGKKPLQHLMLGIAVPSLLAISCSAFAEVEHFRYQNSESYRLEAAQIFRMRKAIPEVNLRKALKPMIGKTYYSQQAFLSSLTEQLGNDVVAQHQTRILDKARQPVRDLAIDVLDDDVLHIAFKAQSKDQALPSTELIKLDEFSGPSALNRIQGGFETANLKVGVDPQTLCMTVTSKAKGQLSEICPEKSNSFTLNSEGDYQLNGLGQEFHAPGKLNANWLGFKRQGGNKMEGYQGGGTGNTQFPVLYALNSKQQNYALYLDTVYSANWDFTKAPWKVSQLEGKPSFLFMAGDDLPDLRQQYMALVGNPLVPPRKLFGMWLSEYGFDNWQELDDKLSTLKQQDFPIDGVVMDLQWFGNVEAFSATSPMGTLTWDLEHFPAPEQKIKALKEQGVGMMLIEESYVSDGLEEHADLAENGHLVMGPQTDKPIDSDPNGYGYWWGKGGMIDWTNPEAGDHWHDWKRKPLIEMGVIGHWTDLGEPEMYNPLSVYAGGKKQNDVHNIYNYKWLESIYNGYQRNETDVRPFMMSRSGAPGIQRFGATMWSADIGTNLESLATQFSMQPNMVLSGIDYYSSDIGGFHRRALSVLPEEQEAALDETYTQWFAYSSLFEVPVRPHTENLCNCKETAPDRVGDLASNKASIKLRYQLIPYLYSLAHRANIAAEPVYPSMDYYFGGDPMAKNLPAQKMMGKDLLGAAIAKRGQTATDVYLPSGTWFDYRTGKQVVSKGEWFKQLSVIDNDVLTLPLFARQGAIIPVNAQQEMPLTSDVPVVLGARIYGSNGEFTLYEDDGATNAYLKGELRKTTLKTKGMTNGVQLLISSEGEYANAPAARPLHLEWFGLEGKVKTVKLNGKPMTGWKQQEGGIVIESAALPVEKQLTVSVEFE</sequence>
<evidence type="ECO:0000256" key="1">
    <source>
        <dbReference type="ARBA" id="ARBA00007806"/>
    </source>
</evidence>
<feature type="signal peptide" evidence="3">
    <location>
        <begin position="1"/>
        <end position="28"/>
    </location>
</feature>
<feature type="chain" id="PRO_5012751199" evidence="3">
    <location>
        <begin position="29"/>
        <end position="882"/>
    </location>
</feature>
<dbReference type="SUPFAM" id="SSF51445">
    <property type="entry name" value="(Trans)glycosidases"/>
    <property type="match status" value="1"/>
</dbReference>
<dbReference type="Gene3D" id="2.60.40.1760">
    <property type="entry name" value="glycosyl hydrolase (family 31)"/>
    <property type="match status" value="1"/>
</dbReference>
<evidence type="ECO:0000313" key="7">
    <source>
        <dbReference type="EMBL" id="OLQ81134.1"/>
    </source>
</evidence>
<dbReference type="InterPro" id="IPR000322">
    <property type="entry name" value="Glyco_hydro_31_TIM"/>
</dbReference>
<comment type="caution">
    <text evidence="7">The sequence shown here is derived from an EMBL/GenBank/DDBJ whole genome shotgun (WGS) entry which is preliminary data.</text>
</comment>
<dbReference type="OrthoDB" id="176168at2"/>
<dbReference type="Pfam" id="PF01055">
    <property type="entry name" value="Glyco_hydro_31_2nd"/>
    <property type="match status" value="1"/>
</dbReference>
<dbReference type="AlphaFoldDB" id="A0A1Q9H0S5"/>
<accession>A0A1Q9H0S5</accession>
<evidence type="ECO:0000259" key="6">
    <source>
        <dbReference type="Pfam" id="PF21365"/>
    </source>
</evidence>
<dbReference type="Pfam" id="PF17137">
    <property type="entry name" value="DUF5110"/>
    <property type="match status" value="1"/>
</dbReference>
<dbReference type="STRING" id="1903952.BIT28_07870"/>
<keyword evidence="3" id="KW-0732">Signal</keyword>
<protein>
    <submittedName>
        <fullName evidence="7">Glycoside hydrolase family 31</fullName>
    </submittedName>
</protein>
<dbReference type="InterPro" id="IPR051816">
    <property type="entry name" value="Glycosyl_Hydrolase_31"/>
</dbReference>
<proteinExistence type="inferred from homology"/>
<dbReference type="Proteomes" id="UP000186905">
    <property type="component" value="Unassembled WGS sequence"/>
</dbReference>
<evidence type="ECO:0000259" key="4">
    <source>
        <dbReference type="Pfam" id="PF01055"/>
    </source>
</evidence>
<dbReference type="PANTHER" id="PTHR43863">
    <property type="entry name" value="HYDROLASE, PUTATIVE (AFU_ORTHOLOGUE AFUA_1G03140)-RELATED"/>
    <property type="match status" value="1"/>
</dbReference>
<dbReference type="InterPro" id="IPR013780">
    <property type="entry name" value="Glyco_hydro_b"/>
</dbReference>
<dbReference type="GO" id="GO:0005975">
    <property type="term" value="P:carbohydrate metabolic process"/>
    <property type="evidence" value="ECO:0007669"/>
    <property type="project" value="InterPro"/>
</dbReference>